<evidence type="ECO:0000313" key="12">
    <source>
        <dbReference type="EMBL" id="AXX88990.1"/>
    </source>
</evidence>
<dbReference type="GO" id="GO:0031992">
    <property type="term" value="F:energy transducer activity"/>
    <property type="evidence" value="ECO:0007669"/>
    <property type="project" value="InterPro"/>
</dbReference>
<evidence type="ECO:0000256" key="3">
    <source>
        <dbReference type="ARBA" id="ARBA00022448"/>
    </source>
</evidence>
<comment type="similarity">
    <text evidence="2">Belongs to the TonB family.</text>
</comment>
<proteinExistence type="inferred from homology"/>
<dbReference type="Proteomes" id="UP000263040">
    <property type="component" value="Chromosome"/>
</dbReference>
<keyword evidence="5" id="KW-0997">Cell inner membrane</keyword>
<keyword evidence="8 10" id="KW-1133">Transmembrane helix</keyword>
<dbReference type="RefSeq" id="WP_118885551.1">
    <property type="nucleotide sequence ID" value="NZ_CP032100.1"/>
</dbReference>
<evidence type="ECO:0000313" key="13">
    <source>
        <dbReference type="Proteomes" id="UP000263040"/>
    </source>
</evidence>
<evidence type="ECO:0000259" key="11">
    <source>
        <dbReference type="PROSITE" id="PS52015"/>
    </source>
</evidence>
<keyword evidence="3" id="KW-0813">Transport</keyword>
<evidence type="ECO:0000256" key="2">
    <source>
        <dbReference type="ARBA" id="ARBA00006555"/>
    </source>
</evidence>
<organism evidence="12 13">
    <name type="scientific">Arcobacter suis CECT 7833</name>
    <dbReference type="NCBI Taxonomy" id="663365"/>
    <lineage>
        <taxon>Bacteria</taxon>
        <taxon>Pseudomonadati</taxon>
        <taxon>Campylobacterota</taxon>
        <taxon>Epsilonproteobacteria</taxon>
        <taxon>Campylobacterales</taxon>
        <taxon>Arcobacteraceae</taxon>
        <taxon>Arcobacter</taxon>
    </lineage>
</organism>
<dbReference type="GO" id="GO:0055085">
    <property type="term" value="P:transmembrane transport"/>
    <property type="evidence" value="ECO:0007669"/>
    <property type="project" value="InterPro"/>
</dbReference>
<dbReference type="GO" id="GO:0015031">
    <property type="term" value="P:protein transport"/>
    <property type="evidence" value="ECO:0007669"/>
    <property type="project" value="UniProtKB-KW"/>
</dbReference>
<evidence type="ECO:0000256" key="8">
    <source>
        <dbReference type="ARBA" id="ARBA00022989"/>
    </source>
</evidence>
<dbReference type="PANTHER" id="PTHR33446:SF2">
    <property type="entry name" value="PROTEIN TONB"/>
    <property type="match status" value="1"/>
</dbReference>
<dbReference type="InterPro" id="IPR037682">
    <property type="entry name" value="TonB_C"/>
</dbReference>
<dbReference type="GO" id="GO:0030288">
    <property type="term" value="C:outer membrane-bounded periplasmic space"/>
    <property type="evidence" value="ECO:0007669"/>
    <property type="project" value="InterPro"/>
</dbReference>
<evidence type="ECO:0000256" key="5">
    <source>
        <dbReference type="ARBA" id="ARBA00022519"/>
    </source>
</evidence>
<protein>
    <submittedName>
        <fullName evidence="12">Energy transduction protein TonB</fullName>
    </submittedName>
</protein>
<feature type="domain" description="TonB C-terminal" evidence="11">
    <location>
        <begin position="141"/>
        <end position="232"/>
    </location>
</feature>
<evidence type="ECO:0000256" key="10">
    <source>
        <dbReference type="SAM" id="Phobius"/>
    </source>
</evidence>
<comment type="subcellular location">
    <subcellularLocation>
        <location evidence="1">Cell inner membrane</location>
        <topology evidence="1">Single-pass membrane protein</topology>
        <orientation evidence="1">Periplasmic side</orientation>
    </subcellularLocation>
</comment>
<keyword evidence="9 10" id="KW-0472">Membrane</keyword>
<sequence>MTRYLNSFFITMVLYLIAVFFFFFVFADSVIIPEKEEKTISLKHITLVHQEVTPQPVQPEPEPVVEKTQPEPIVEKKIHKPKKEKKLEHKKPIQEPIKEKTEEQKTEVVQQNIKPVDNTPILNEIPPKQVDTSEIESIEAQYLSKLRAKIEKNKVYPNAAKRLNQNGKVYVTFVVSKDGQITNIKVSKSSYFERLDEAAIKILADIGNIEAIPKELNKHSWEITVPIVYQIK</sequence>
<evidence type="ECO:0000256" key="9">
    <source>
        <dbReference type="ARBA" id="ARBA00023136"/>
    </source>
</evidence>
<dbReference type="SUPFAM" id="SSF74653">
    <property type="entry name" value="TolA/TonB C-terminal domain"/>
    <property type="match status" value="1"/>
</dbReference>
<reference evidence="12 13" key="1">
    <citation type="submission" date="2018-08" db="EMBL/GenBank/DDBJ databases">
        <title>Complete genome of the Arcobacter suis type strain LMG 26152.</title>
        <authorList>
            <person name="Miller W.G."/>
            <person name="Yee E."/>
            <person name="Bono J.L."/>
        </authorList>
    </citation>
    <scope>NUCLEOTIDE SEQUENCE [LARGE SCALE GENOMIC DNA]</scope>
    <source>
        <strain evidence="12 13">CECT 7833</strain>
    </source>
</reference>
<dbReference type="InterPro" id="IPR003538">
    <property type="entry name" value="TonB"/>
</dbReference>
<keyword evidence="13" id="KW-1185">Reference proteome</keyword>
<dbReference type="EMBL" id="CP032100">
    <property type="protein sequence ID" value="AXX88990.1"/>
    <property type="molecule type" value="Genomic_DNA"/>
</dbReference>
<keyword evidence="7" id="KW-0653">Protein transport</keyword>
<evidence type="ECO:0000256" key="4">
    <source>
        <dbReference type="ARBA" id="ARBA00022475"/>
    </source>
</evidence>
<keyword evidence="6 10" id="KW-0812">Transmembrane</keyword>
<dbReference type="PANTHER" id="PTHR33446">
    <property type="entry name" value="PROTEIN TONB-RELATED"/>
    <property type="match status" value="1"/>
</dbReference>
<accession>A0AAD0SP67</accession>
<name>A0AAD0SP67_9BACT</name>
<evidence type="ECO:0000256" key="1">
    <source>
        <dbReference type="ARBA" id="ARBA00004383"/>
    </source>
</evidence>
<dbReference type="PROSITE" id="PS52015">
    <property type="entry name" value="TONB_CTD"/>
    <property type="match status" value="1"/>
</dbReference>
<dbReference type="AlphaFoldDB" id="A0AAD0SP67"/>
<dbReference type="Gene3D" id="3.30.1150.10">
    <property type="match status" value="1"/>
</dbReference>
<feature type="transmembrane region" description="Helical" evidence="10">
    <location>
        <begin position="7"/>
        <end position="27"/>
    </location>
</feature>
<dbReference type="PRINTS" id="PR01374">
    <property type="entry name" value="TONBPROTEIN"/>
</dbReference>
<keyword evidence="4" id="KW-1003">Cell membrane</keyword>
<dbReference type="NCBIfam" id="TIGR01352">
    <property type="entry name" value="tonB_Cterm"/>
    <property type="match status" value="1"/>
</dbReference>
<dbReference type="InterPro" id="IPR051045">
    <property type="entry name" value="TonB-dependent_transducer"/>
</dbReference>
<dbReference type="GO" id="GO:0098797">
    <property type="term" value="C:plasma membrane protein complex"/>
    <property type="evidence" value="ECO:0007669"/>
    <property type="project" value="TreeGrafter"/>
</dbReference>
<dbReference type="Pfam" id="PF03544">
    <property type="entry name" value="TonB_C"/>
    <property type="match status" value="1"/>
</dbReference>
<dbReference type="GO" id="GO:0015891">
    <property type="term" value="P:siderophore transport"/>
    <property type="evidence" value="ECO:0007669"/>
    <property type="project" value="InterPro"/>
</dbReference>
<evidence type="ECO:0000256" key="7">
    <source>
        <dbReference type="ARBA" id="ARBA00022927"/>
    </source>
</evidence>
<dbReference type="InterPro" id="IPR006260">
    <property type="entry name" value="TonB/TolA_C"/>
</dbReference>
<evidence type="ECO:0000256" key="6">
    <source>
        <dbReference type="ARBA" id="ARBA00022692"/>
    </source>
</evidence>
<dbReference type="KEGG" id="asui:ASUIS_0483"/>
<gene>
    <name evidence="12" type="primary">tonB2</name>
    <name evidence="12" type="ORF">ASUIS_0483</name>
</gene>